<feature type="domain" description="Ion transport" evidence="10">
    <location>
        <begin position="117"/>
        <end position="391"/>
    </location>
</feature>
<evidence type="ECO:0000256" key="8">
    <source>
        <dbReference type="SAM" id="MobiDB-lite"/>
    </source>
</evidence>
<evidence type="ECO:0000259" key="10">
    <source>
        <dbReference type="Pfam" id="PF00520"/>
    </source>
</evidence>
<dbReference type="GO" id="GO:0015279">
    <property type="term" value="F:store-operated calcium channel activity"/>
    <property type="evidence" value="ECO:0007669"/>
    <property type="project" value="TreeGrafter"/>
</dbReference>
<proteinExistence type="predicted"/>
<keyword evidence="6 9" id="KW-0472">Membrane</keyword>
<dbReference type="EMBL" id="CAMPGE010030019">
    <property type="protein sequence ID" value="CAI2387514.1"/>
    <property type="molecule type" value="Genomic_DNA"/>
</dbReference>
<keyword evidence="12" id="KW-1185">Reference proteome</keyword>
<dbReference type="Proteomes" id="UP001295684">
    <property type="component" value="Unassembled WGS sequence"/>
</dbReference>
<feature type="transmembrane region" description="Helical" evidence="9">
    <location>
        <begin position="167"/>
        <end position="186"/>
    </location>
</feature>
<feature type="transmembrane region" description="Helical" evidence="9">
    <location>
        <begin position="455"/>
        <end position="480"/>
    </location>
</feature>
<dbReference type="GO" id="GO:0051480">
    <property type="term" value="P:regulation of cytosolic calcium ion concentration"/>
    <property type="evidence" value="ECO:0007669"/>
    <property type="project" value="TreeGrafter"/>
</dbReference>
<accession>A0AAD2DAR7</accession>
<feature type="transmembrane region" description="Helical" evidence="9">
    <location>
        <begin position="358"/>
        <end position="382"/>
    </location>
</feature>
<keyword evidence="4 9" id="KW-1133">Transmembrane helix</keyword>
<dbReference type="GO" id="GO:0034703">
    <property type="term" value="C:cation channel complex"/>
    <property type="evidence" value="ECO:0007669"/>
    <property type="project" value="TreeGrafter"/>
</dbReference>
<comment type="subcellular location">
    <subcellularLocation>
        <location evidence="1">Membrane</location>
        <topology evidence="1">Multi-pass membrane protein</topology>
    </subcellularLocation>
</comment>
<feature type="transmembrane region" description="Helical" evidence="9">
    <location>
        <begin position="414"/>
        <end position="435"/>
    </location>
</feature>
<feature type="transmembrane region" description="Helical" evidence="9">
    <location>
        <begin position="297"/>
        <end position="319"/>
    </location>
</feature>
<sequence>MVDSIVSNMYLGPYERELFLNKSTCFKVIEEEIMSGPQSKSLVTKSFRIFEYGNCLGSLRKQFSNLKIFRGLQEQNYNETFGEEEGTGDEVGHMYQYKIWKRSLDVKLIVNLIFILIICILLQIYSFLMIRQMDRVTEAKTTLDNLISANGDTTQAYKDVKSEGDTYLHYSMLIFVLNCFTVGYLIQDFQVMIYLNLRKKYANTYTWLLLINLVSTLIYIIRVLRFAYHYNDDLSSEREEIRAAVQIQRMRDDDVFNFKAAIAIPVSLQFARLVYALQVNRTFGPMVKIITSMIVDVIRFLILFAAMFFIFIGAGQILFSELDEFSDLENSMKTLFASAIGEFEFGTYDDLKDVDPKVGYIFVTAFIIIANIMLLNFLIAILSTTYSELNDVKNGLYMRKVIQFRQKYNYDRKYASIVFAPVPLNMIIFLFVPLLMMGKHRINEIFLVVEYSIVFISSIFLFFICSVIMCPVSYVLILLFKFKYIFQNPRKNWKDVMFRICDFILFIFIGIPFILVWVFIDTFKFAVNQFSKRIMLIDKSERTDQSKLNEQMDGSIQTKHTSSINFTRKNEFQVVTQPKFRPKTNNKMLNPLKEGLSDTTFKILNACCRMMLEDFEEKSTNVNEITTTFIPTISILEKMREILLVQEQLNAILMGVSYTKSTDFFYSDTFHTLVENILGSEKEGNILGDAYEEEEEKPRDMIFKRQSTLVDRDVSPMKWKYWSEKIIGFLTQSNEKWILDQFNLCKRFLLQNSIEGTYEDFSHPFYNNFGHIKSMKVKNPKKKMYVEDTAREMFTAKNQNAPKDTQLELQMVDNFELSREKFIETPQKIKKRKRNSNYTSGNRASDPQMMTTTVRDEKLMKCDIAALLKAIEEIEKRLRMEKILNKNEKGKDGSLVAHVMDDNTVKALRNQFSMLNFNRNFKAVLEALQNPSSYKGSKDN</sequence>
<keyword evidence="2" id="KW-0813">Transport</keyword>
<evidence type="ECO:0000256" key="4">
    <source>
        <dbReference type="ARBA" id="ARBA00022989"/>
    </source>
</evidence>
<feature type="region of interest" description="Disordered" evidence="8">
    <location>
        <begin position="828"/>
        <end position="847"/>
    </location>
</feature>
<dbReference type="AlphaFoldDB" id="A0AAD2DAR7"/>
<dbReference type="GO" id="GO:0070679">
    <property type="term" value="F:inositol 1,4,5 trisphosphate binding"/>
    <property type="evidence" value="ECO:0007669"/>
    <property type="project" value="TreeGrafter"/>
</dbReference>
<evidence type="ECO:0000313" key="12">
    <source>
        <dbReference type="Proteomes" id="UP001295684"/>
    </source>
</evidence>
<evidence type="ECO:0000256" key="6">
    <source>
        <dbReference type="ARBA" id="ARBA00023136"/>
    </source>
</evidence>
<evidence type="ECO:0000256" key="1">
    <source>
        <dbReference type="ARBA" id="ARBA00004141"/>
    </source>
</evidence>
<evidence type="ECO:0000256" key="9">
    <source>
        <dbReference type="SAM" id="Phobius"/>
    </source>
</evidence>
<keyword evidence="3 9" id="KW-0812">Transmembrane</keyword>
<feature type="transmembrane region" description="Helical" evidence="9">
    <location>
        <begin position="500"/>
        <end position="520"/>
    </location>
</feature>
<gene>
    <name evidence="11" type="ORF">ECRASSUSDP1_LOCUS29147</name>
</gene>
<protein>
    <recommendedName>
        <fullName evidence="10">Ion transport domain-containing protein</fullName>
    </recommendedName>
</protein>
<feature type="compositionally biased region" description="Polar residues" evidence="8">
    <location>
        <begin position="836"/>
        <end position="847"/>
    </location>
</feature>
<dbReference type="Gene3D" id="1.10.287.70">
    <property type="match status" value="1"/>
</dbReference>
<dbReference type="PANTHER" id="PTHR10117">
    <property type="entry name" value="TRANSIENT RECEPTOR POTENTIAL CHANNEL"/>
    <property type="match status" value="1"/>
</dbReference>
<feature type="transmembrane region" description="Helical" evidence="9">
    <location>
        <begin position="108"/>
        <end position="128"/>
    </location>
</feature>
<comment type="caution">
    <text evidence="11">The sequence shown here is derived from an EMBL/GenBank/DDBJ whole genome shotgun (WGS) entry which is preliminary data.</text>
</comment>
<evidence type="ECO:0000313" key="11">
    <source>
        <dbReference type="EMBL" id="CAI2387514.1"/>
    </source>
</evidence>
<reference evidence="11" key="1">
    <citation type="submission" date="2023-07" db="EMBL/GenBank/DDBJ databases">
        <authorList>
            <consortium name="AG Swart"/>
            <person name="Singh M."/>
            <person name="Singh A."/>
            <person name="Seah K."/>
            <person name="Emmerich C."/>
        </authorList>
    </citation>
    <scope>NUCLEOTIDE SEQUENCE</scope>
    <source>
        <strain evidence="11">DP1</strain>
    </source>
</reference>
<dbReference type="GO" id="GO:0005886">
    <property type="term" value="C:plasma membrane"/>
    <property type="evidence" value="ECO:0007669"/>
    <property type="project" value="TreeGrafter"/>
</dbReference>
<name>A0AAD2DAR7_EUPCR</name>
<evidence type="ECO:0000256" key="2">
    <source>
        <dbReference type="ARBA" id="ARBA00022448"/>
    </source>
</evidence>
<dbReference type="Pfam" id="PF00520">
    <property type="entry name" value="Ion_trans"/>
    <property type="match status" value="1"/>
</dbReference>
<organism evidence="11 12">
    <name type="scientific">Euplotes crassus</name>
    <dbReference type="NCBI Taxonomy" id="5936"/>
    <lineage>
        <taxon>Eukaryota</taxon>
        <taxon>Sar</taxon>
        <taxon>Alveolata</taxon>
        <taxon>Ciliophora</taxon>
        <taxon>Intramacronucleata</taxon>
        <taxon>Spirotrichea</taxon>
        <taxon>Hypotrichia</taxon>
        <taxon>Euplotida</taxon>
        <taxon>Euplotidae</taxon>
        <taxon>Moneuplotes</taxon>
    </lineage>
</organism>
<evidence type="ECO:0000256" key="7">
    <source>
        <dbReference type="ARBA" id="ARBA00023303"/>
    </source>
</evidence>
<dbReference type="InterPro" id="IPR005821">
    <property type="entry name" value="Ion_trans_dom"/>
</dbReference>
<keyword evidence="5" id="KW-0406">Ion transport</keyword>
<feature type="transmembrane region" description="Helical" evidence="9">
    <location>
        <begin position="207"/>
        <end position="228"/>
    </location>
</feature>
<feature type="transmembrane region" description="Helical" evidence="9">
    <location>
        <begin position="258"/>
        <end position="277"/>
    </location>
</feature>
<dbReference type="PANTHER" id="PTHR10117:SF54">
    <property type="entry name" value="TRANSIENT RECEPTOR POTENTIAL-GAMMA PROTEIN"/>
    <property type="match status" value="1"/>
</dbReference>
<keyword evidence="7" id="KW-0407">Ion channel</keyword>
<evidence type="ECO:0000256" key="5">
    <source>
        <dbReference type="ARBA" id="ARBA00023065"/>
    </source>
</evidence>
<dbReference type="InterPro" id="IPR002153">
    <property type="entry name" value="TRPC_channel"/>
</dbReference>
<evidence type="ECO:0000256" key="3">
    <source>
        <dbReference type="ARBA" id="ARBA00022692"/>
    </source>
</evidence>